<evidence type="ECO:0000256" key="7">
    <source>
        <dbReference type="PROSITE-ProRule" id="PRU00221"/>
    </source>
</evidence>
<evidence type="ECO:0000256" key="3">
    <source>
        <dbReference type="ARBA" id="ARBA00022694"/>
    </source>
</evidence>
<organism evidence="9 10">
    <name type="scientific">Coccomyxa subellipsoidea</name>
    <dbReference type="NCBI Taxonomy" id="248742"/>
    <lineage>
        <taxon>Eukaryota</taxon>
        <taxon>Viridiplantae</taxon>
        <taxon>Chlorophyta</taxon>
        <taxon>core chlorophytes</taxon>
        <taxon>Trebouxiophyceae</taxon>
        <taxon>Trebouxiophyceae incertae sedis</taxon>
        <taxon>Coccomyxaceae</taxon>
        <taxon>Coccomyxa</taxon>
    </lineage>
</organism>
<evidence type="ECO:0000256" key="2">
    <source>
        <dbReference type="ARBA" id="ARBA00022574"/>
    </source>
</evidence>
<protein>
    <recommendedName>
        <fullName evidence="6">tRNA (guanine-N(7)-)-methyltransferase non-catalytic subunit</fullName>
    </recommendedName>
    <alternativeName>
        <fullName evidence="6">WD repeat-containing protein 4 homolog</fullName>
    </alternativeName>
</protein>
<feature type="region of interest" description="Disordered" evidence="8">
    <location>
        <begin position="273"/>
        <end position="316"/>
    </location>
</feature>
<evidence type="ECO:0000256" key="8">
    <source>
        <dbReference type="SAM" id="MobiDB-lite"/>
    </source>
</evidence>
<keyword evidence="3 6" id="KW-0819">tRNA processing</keyword>
<proteinExistence type="inferred from homology"/>
<evidence type="ECO:0000313" key="9">
    <source>
        <dbReference type="EMBL" id="KAK9918951.1"/>
    </source>
</evidence>
<dbReference type="PANTHER" id="PTHR16288:SF0">
    <property type="entry name" value="TRNA (GUANINE-N(7)-)-METHYLTRANSFERASE NON-CATALYTIC SUBUNIT WDR4"/>
    <property type="match status" value="1"/>
</dbReference>
<dbReference type="Proteomes" id="UP001491310">
    <property type="component" value="Unassembled WGS sequence"/>
</dbReference>
<dbReference type="SMART" id="SM00320">
    <property type="entry name" value="WD40"/>
    <property type="match status" value="3"/>
</dbReference>
<gene>
    <name evidence="9" type="ORF">WJX75_008270</name>
</gene>
<evidence type="ECO:0000256" key="5">
    <source>
        <dbReference type="ARBA" id="ARBA00023242"/>
    </source>
</evidence>
<feature type="repeat" description="WD" evidence="7">
    <location>
        <begin position="58"/>
        <end position="99"/>
    </location>
</feature>
<sequence>MLSGGDHENKEEANDNAHADLPIAVLATQPGGPCVAVAHDTELWLLDSSDASLIQLEDSSTSAPIRTVAFDPSGKLLLTGGDDKTVRVWQLDSRRLLHRWPVPKKISAASFSADGSFAFFADKFGDVHVAATAADATAGPKPLLGHFCSIITDLAASPDGKYIISTDRDSKIRVSLLPLQPLQGAHEIQSYCLGHTSFVTSCVFVTTPDVTLLASASGDGTVRLWDYVSGQLLDTCQVPVPLASVLAASTKQVKAAEEEVAVELAAQEASGAASLESAPSSAAEMDRGDVAASGSGYESDKEDNEEEEAGPRQRAAEMASAAALALAASPSGRYLATLVEGQDAVTILEVDAAACKLALRQCITIHDLALPTAVQFDREGRVWAIGRPRSGESGALKMGVASLNETGTEFESAAEDAVPEALRAALGAIVNGGQASQAGAVGQVNPQLRKRVYTEAETDFRKRNRRDIKAASAAAAISTQSDL</sequence>
<evidence type="ECO:0000256" key="4">
    <source>
        <dbReference type="ARBA" id="ARBA00022737"/>
    </source>
</evidence>
<dbReference type="Gene3D" id="2.130.10.10">
    <property type="entry name" value="YVTN repeat-like/Quinoprotein amine dehydrogenase"/>
    <property type="match status" value="2"/>
</dbReference>
<comment type="subcellular location">
    <subcellularLocation>
        <location evidence="1 6">Nucleus</location>
    </subcellularLocation>
</comment>
<keyword evidence="10" id="KW-1185">Reference proteome</keyword>
<dbReference type="PROSITE" id="PS50294">
    <property type="entry name" value="WD_REPEATS_REGION"/>
    <property type="match status" value="2"/>
</dbReference>
<dbReference type="InterPro" id="IPR036322">
    <property type="entry name" value="WD40_repeat_dom_sf"/>
</dbReference>
<comment type="function">
    <text evidence="6">Required for the formation of N(7)-methylguanine at position 46 (m7G46) in tRNA. In the complex, it is required to stabilize and induce conformational changes of the catalytic subunit.</text>
</comment>
<evidence type="ECO:0000256" key="1">
    <source>
        <dbReference type="ARBA" id="ARBA00004123"/>
    </source>
</evidence>
<evidence type="ECO:0000313" key="10">
    <source>
        <dbReference type="Proteomes" id="UP001491310"/>
    </source>
</evidence>
<dbReference type="Pfam" id="PF00400">
    <property type="entry name" value="WD40"/>
    <property type="match status" value="3"/>
</dbReference>
<feature type="repeat" description="WD" evidence="7">
    <location>
        <begin position="192"/>
        <end position="235"/>
    </location>
</feature>
<dbReference type="SUPFAM" id="SSF50978">
    <property type="entry name" value="WD40 repeat-like"/>
    <property type="match status" value="1"/>
</dbReference>
<comment type="similarity">
    <text evidence="6">Belongs to the WD repeat TRM82 family.</text>
</comment>
<keyword evidence="5 6" id="KW-0539">Nucleus</keyword>
<feature type="compositionally biased region" description="Low complexity" evidence="8">
    <location>
        <begin position="273"/>
        <end position="283"/>
    </location>
</feature>
<comment type="caution">
    <text evidence="9">The sequence shown here is derived from an EMBL/GenBank/DDBJ whole genome shotgun (WGS) entry which is preliminary data.</text>
</comment>
<dbReference type="InterPro" id="IPR028884">
    <property type="entry name" value="Trm82"/>
</dbReference>
<evidence type="ECO:0000256" key="6">
    <source>
        <dbReference type="HAMAP-Rule" id="MF_03056"/>
    </source>
</evidence>
<name>A0ABR2Z5E6_9CHLO</name>
<reference evidence="9 10" key="1">
    <citation type="journal article" date="2024" name="Nat. Commun.">
        <title>Phylogenomics reveals the evolutionary origins of lichenization in chlorophyte algae.</title>
        <authorList>
            <person name="Puginier C."/>
            <person name="Libourel C."/>
            <person name="Otte J."/>
            <person name="Skaloud P."/>
            <person name="Haon M."/>
            <person name="Grisel S."/>
            <person name="Petersen M."/>
            <person name="Berrin J.G."/>
            <person name="Delaux P.M."/>
            <person name="Dal Grande F."/>
            <person name="Keller J."/>
        </authorList>
    </citation>
    <scope>NUCLEOTIDE SEQUENCE [LARGE SCALE GENOMIC DNA]</scope>
    <source>
        <strain evidence="9 10">SAG 216-7</strain>
    </source>
</reference>
<keyword evidence="4 6" id="KW-0677">Repeat</keyword>
<comment type="pathway">
    <text evidence="6">tRNA modification; N(7)-methylguanine-tRNA biosynthesis.</text>
</comment>
<dbReference type="InterPro" id="IPR001680">
    <property type="entry name" value="WD40_rpt"/>
</dbReference>
<dbReference type="InterPro" id="IPR015943">
    <property type="entry name" value="WD40/YVTN_repeat-like_dom_sf"/>
</dbReference>
<accession>A0ABR2Z5E6</accession>
<dbReference type="EMBL" id="JALJOT010000001">
    <property type="protein sequence ID" value="KAK9918951.1"/>
    <property type="molecule type" value="Genomic_DNA"/>
</dbReference>
<dbReference type="HAMAP" id="MF_03056">
    <property type="entry name" value="TRM82"/>
    <property type="match status" value="1"/>
</dbReference>
<dbReference type="PROSITE" id="PS50082">
    <property type="entry name" value="WD_REPEATS_2"/>
    <property type="match status" value="2"/>
</dbReference>
<comment type="subunit">
    <text evidence="6">Forms a heterodimer with the catalytic subunit.</text>
</comment>
<dbReference type="PANTHER" id="PTHR16288">
    <property type="entry name" value="WD40 REPEAT PROTEIN 4"/>
    <property type="match status" value="1"/>
</dbReference>
<keyword evidence="2 6" id="KW-0853">WD repeat</keyword>